<sequence>MIVFMRIIHVAQTRRLMIRCNRIRQCGFSVKTAALDLESSDSIIPGLDSHAYGAMLRRCIQKNDPISAKAIHCDILKKGSCLDLFATNILLNAYVKAGFDKDALNLFDEMPERNNVSFVTLAQGYACQDPIGLYSRLHREGHELNPHVFTSFLKLFVSLDKAEICPWLHSPIVKLGYDSNAFVGAALINAYSVCGSVDSARTVFEGILCKDIVVWAGIVSCYVENGYFEDSLKLLSCMRMAGFMPNNYTFDTALKASIGLGAFDFAKGVHGQILKTCYVLDPRVGVGLLQLYTQLGDMSDAFKVFNEMPKNDVVPWSFMIARFCQNGFCNEAVDLFIRMREAFVVPNEFTLSSILNGCAIGKCSGLGEQLHGLVVKVGFDLDIYVSNALIDVYAKCEKMDTAVKLFAELSSKNEVSWNTVIVGYENLGEGGKAFSMFREALRNQVSVTEVTFSSALGACASLASMDLGVQVHGLAIKTNNAKKVAVSNSLIDMYAKCGDIKFAQSVFNEMETIDVASWNALISGYSTHGLGRQALRILDIMKDRDCKPNGLTFLGVLSGCSNAGLIDQGQECFESMIRDHGIEPCLEHYTCMVRLLGRSGQLDKAMKLIEGIPYEPSVMIWRAMLSASMNQNNEEFARRSAEEILKINPKDEATYVLVSNMYAGAKQWANVASIRKSMKEMGVKKEPGLSWIEHQGDVHYFSVGLSDHPDMKLINGMLEWLNMKATRAGYVPDRNAVLLDMDDEEKDKRLWVHSERLALAYGLVRMPSSRNRILIMKNLRICSDCHSAMKVISSIVQRDLVIRDMNRFHHFHAGVCSCGDHW</sequence>
<feature type="repeat" description="PPR" evidence="3">
    <location>
        <begin position="514"/>
        <end position="548"/>
    </location>
</feature>
<evidence type="ECO:0000313" key="5">
    <source>
        <dbReference type="EMBL" id="CAA0402306.1"/>
    </source>
</evidence>
<dbReference type="NCBIfam" id="TIGR00756">
    <property type="entry name" value="PPR"/>
    <property type="match status" value="4"/>
</dbReference>
<dbReference type="InterPro" id="IPR046960">
    <property type="entry name" value="PPR_At4g14850-like_plant"/>
</dbReference>
<dbReference type="FunFam" id="1.25.40.10:FF:000201">
    <property type="entry name" value="Pentatricopeptide repeat-containing protein mitochondrial"/>
    <property type="match status" value="1"/>
</dbReference>
<evidence type="ECO:0000256" key="3">
    <source>
        <dbReference type="PROSITE-ProRule" id="PRU00708"/>
    </source>
</evidence>
<dbReference type="Pfam" id="PF14432">
    <property type="entry name" value="DYW_deaminase"/>
    <property type="match status" value="1"/>
</dbReference>
<evidence type="ECO:0000313" key="6">
    <source>
        <dbReference type="EMBL" id="CAD5331553.1"/>
    </source>
</evidence>
<protein>
    <submittedName>
        <fullName evidence="6">(thale cress) hypothetical protein</fullName>
    </submittedName>
</protein>
<dbReference type="InterPro" id="IPR011990">
    <property type="entry name" value="TPR-like_helical_dom_sf"/>
</dbReference>
<dbReference type="GO" id="GO:0008270">
    <property type="term" value="F:zinc ion binding"/>
    <property type="evidence" value="ECO:0007669"/>
    <property type="project" value="InterPro"/>
</dbReference>
<evidence type="ECO:0000256" key="2">
    <source>
        <dbReference type="ARBA" id="ARBA00022737"/>
    </source>
</evidence>
<dbReference type="EMBL" id="LR881470">
    <property type="protein sequence ID" value="CAD5331553.1"/>
    <property type="molecule type" value="Genomic_DNA"/>
</dbReference>
<dbReference type="AlphaFoldDB" id="A0A178UQD2"/>
<dbReference type="Pfam" id="PF13041">
    <property type="entry name" value="PPR_2"/>
    <property type="match status" value="3"/>
</dbReference>
<dbReference type="PANTHER" id="PTHR47926:SF520">
    <property type="entry name" value="DYW DOMAIN-CONTAINING PROTEIN"/>
    <property type="match status" value="1"/>
</dbReference>
<feature type="repeat" description="PPR" evidence="3">
    <location>
        <begin position="312"/>
        <end position="346"/>
    </location>
</feature>
<dbReference type="InterPro" id="IPR032867">
    <property type="entry name" value="DYW_dom"/>
</dbReference>
<dbReference type="KEGG" id="ath:AT5G13230"/>
<feature type="repeat" description="PPR" evidence="3">
    <location>
        <begin position="382"/>
        <end position="416"/>
    </location>
</feature>
<dbReference type="OMA" id="PSVMIWR"/>
<reference evidence="5 9" key="3">
    <citation type="submission" date="2019-12" db="EMBL/GenBank/DDBJ databases">
        <authorList>
            <person name="Jiao W.-B."/>
            <person name="Schneeberger K."/>
        </authorList>
    </citation>
    <scope>NUCLEOTIDE SEQUENCE [LARGE SCALE GENOMIC DNA]</scope>
    <source>
        <strain evidence="9">cv. C24</strain>
    </source>
</reference>
<reference evidence="7" key="2">
    <citation type="submission" date="2016-03" db="EMBL/GenBank/DDBJ databases">
        <title>Full-length assembly of Arabidopsis thaliana Ler reveals the complement of translocations and inversions.</title>
        <authorList>
            <person name="Zapata L."/>
            <person name="Schneeberger K."/>
            <person name="Ossowski S."/>
        </authorList>
    </citation>
    <scope>NUCLEOTIDE SEQUENCE [LARGE SCALE GENOMIC DNA]</scope>
    <source>
        <tissue evidence="7">Leaf</tissue>
    </source>
</reference>
<dbReference type="EMBL" id="LUHQ01000005">
    <property type="protein sequence ID" value="OAO95875.1"/>
    <property type="molecule type" value="Genomic_DNA"/>
</dbReference>
<dbReference type="Pfam" id="PF20431">
    <property type="entry name" value="E_motif"/>
    <property type="match status" value="1"/>
</dbReference>
<feature type="repeat" description="PPR" evidence="3">
    <location>
        <begin position="83"/>
        <end position="117"/>
    </location>
</feature>
<dbReference type="OrthoDB" id="749581at2759"/>
<reference evidence="6 10" key="4">
    <citation type="submission" date="2020-09" db="EMBL/GenBank/DDBJ databases">
        <authorList>
            <person name="Ashkenazy H."/>
        </authorList>
    </citation>
    <scope>NUCLEOTIDE SEQUENCE [LARGE SCALE GENOMIC DNA]</scope>
    <source>
        <strain evidence="10">cv. Cdm-0</strain>
    </source>
</reference>
<accession>A0A5S9Y3P6</accession>
<dbReference type="InterPro" id="IPR002885">
    <property type="entry name" value="PPR_rpt"/>
</dbReference>
<dbReference type="Pfam" id="PF01535">
    <property type="entry name" value="PPR"/>
    <property type="match status" value="6"/>
</dbReference>
<dbReference type="Proteomes" id="UP000078284">
    <property type="component" value="Chromosome 5"/>
</dbReference>
<evidence type="ECO:0000313" key="8">
    <source>
        <dbReference type="Proteomes" id="UP000078284"/>
    </source>
</evidence>
<name>A0A178UQD2_ARATH</name>
<gene>
    <name evidence="7" type="ordered locus">AXX17_At5g12640</name>
    <name evidence="6" type="ORF">AT9943_LOCUS19018</name>
    <name evidence="5" type="ORF">C24_LOCUS21978</name>
</gene>
<evidence type="ECO:0000256" key="1">
    <source>
        <dbReference type="ARBA" id="ARBA00006643"/>
    </source>
</evidence>
<reference evidence="8" key="1">
    <citation type="journal article" date="2016" name="Proc. Natl. Acad. Sci. U.S.A.">
        <title>Chromosome-level assembly of Arabidopsis thaliana Ler reveals the extent of translocation and inversion polymorphisms.</title>
        <authorList>
            <person name="Zapata L."/>
            <person name="Ding J."/>
            <person name="Willing E.M."/>
            <person name="Hartwig B."/>
            <person name="Bezdan D."/>
            <person name="Jiao W.B."/>
            <person name="Patel V."/>
            <person name="Velikkakam James G."/>
            <person name="Koornneef M."/>
            <person name="Ossowski S."/>
            <person name="Schneeberger K."/>
        </authorList>
    </citation>
    <scope>NUCLEOTIDE SEQUENCE [LARGE SCALE GENOMIC DNA]</scope>
    <source>
        <strain evidence="8">cv. Landsberg erecta</strain>
    </source>
</reference>
<dbReference type="FunFam" id="1.25.40.10:FF:000494">
    <property type="entry name" value="Putative pentatricopeptide repeat-containing protein, mitochondrial"/>
    <property type="match status" value="1"/>
</dbReference>
<dbReference type="GO" id="GO:0003723">
    <property type="term" value="F:RNA binding"/>
    <property type="evidence" value="ECO:0007669"/>
    <property type="project" value="InterPro"/>
</dbReference>
<dbReference type="RefSeq" id="NP_196827.1">
    <property type="nucleotide sequence ID" value="NM_121326.2"/>
</dbReference>
<keyword evidence="2" id="KW-0677">Repeat</keyword>
<dbReference type="PROSITE" id="PS51375">
    <property type="entry name" value="PPR"/>
    <property type="match status" value="5"/>
</dbReference>
<dbReference type="InterPro" id="IPR046848">
    <property type="entry name" value="E_motif"/>
</dbReference>
<evidence type="ECO:0000313" key="10">
    <source>
        <dbReference type="Proteomes" id="UP000516314"/>
    </source>
</evidence>
<organism evidence="7 8">
    <name type="scientific">Arabidopsis thaliana</name>
    <name type="common">Mouse-ear cress</name>
    <dbReference type="NCBI Taxonomy" id="3702"/>
    <lineage>
        <taxon>Eukaryota</taxon>
        <taxon>Viridiplantae</taxon>
        <taxon>Streptophyta</taxon>
        <taxon>Embryophyta</taxon>
        <taxon>Tracheophyta</taxon>
        <taxon>Spermatophyta</taxon>
        <taxon>Magnoliopsida</taxon>
        <taxon>eudicotyledons</taxon>
        <taxon>Gunneridae</taxon>
        <taxon>Pentapetalae</taxon>
        <taxon>rosids</taxon>
        <taxon>malvids</taxon>
        <taxon>Brassicales</taxon>
        <taxon>Brassicaceae</taxon>
        <taxon>Camelineae</taxon>
        <taxon>Arabidopsis</taxon>
    </lineage>
</organism>
<dbReference type="GO" id="GO:0009451">
    <property type="term" value="P:RNA modification"/>
    <property type="evidence" value="ECO:0007669"/>
    <property type="project" value="InterPro"/>
</dbReference>
<evidence type="ECO:0000313" key="7">
    <source>
        <dbReference type="EMBL" id="OAO95875.1"/>
    </source>
</evidence>
<feature type="repeat" description="PPR" evidence="3">
    <location>
        <begin position="211"/>
        <end position="245"/>
    </location>
</feature>
<evidence type="ECO:0000313" key="9">
    <source>
        <dbReference type="Proteomes" id="UP000434276"/>
    </source>
</evidence>
<dbReference type="SMR" id="A0A178UQD2"/>
<dbReference type="ExpressionAtlas" id="A0A178UQD2">
    <property type="expression patterns" value="baseline and differential"/>
</dbReference>
<dbReference type="FunFam" id="1.25.40.10:FF:000533">
    <property type="entry name" value="Putative pentatricopeptide repeat-containing protein, mitochondrial"/>
    <property type="match status" value="1"/>
</dbReference>
<dbReference type="Proteomes" id="UP000434276">
    <property type="component" value="Unassembled WGS sequence"/>
</dbReference>
<dbReference type="Gene3D" id="1.25.40.10">
    <property type="entry name" value="Tetratricopeptide repeat domain"/>
    <property type="match status" value="5"/>
</dbReference>
<accession>A0A178UQD2</accession>
<dbReference type="PANTHER" id="PTHR47926">
    <property type="entry name" value="PENTATRICOPEPTIDE REPEAT-CONTAINING PROTEIN"/>
    <property type="match status" value="1"/>
</dbReference>
<feature type="domain" description="DYW" evidence="4">
    <location>
        <begin position="729"/>
        <end position="822"/>
    </location>
</feature>
<dbReference type="FunFam" id="1.25.40.10:FF:000397">
    <property type="entry name" value="Pentatricopeptide repeat-containing protein At2g40720"/>
    <property type="match status" value="1"/>
</dbReference>
<dbReference type="EMBL" id="CACSHJ010000096">
    <property type="protein sequence ID" value="CAA0402306.1"/>
    <property type="molecule type" value="Genomic_DNA"/>
</dbReference>
<proteinExistence type="inferred from homology"/>
<evidence type="ECO:0000259" key="4">
    <source>
        <dbReference type="Pfam" id="PF14432"/>
    </source>
</evidence>
<dbReference type="Proteomes" id="UP000516314">
    <property type="component" value="Chromosome 5"/>
</dbReference>
<comment type="similarity">
    <text evidence="1">Belongs to the PPR family. PCMP-H subfamily.</text>
</comment>
<dbReference type="FunFam" id="1.25.40.10:FF:000471">
    <property type="entry name" value="Putative pentatricopeptide repeat-containing protein, mitochondrial"/>
    <property type="match status" value="1"/>
</dbReference>